<keyword evidence="6" id="KW-1185">Reference proteome</keyword>
<dbReference type="SUPFAM" id="SSF52283">
    <property type="entry name" value="Formate/glycerate dehydrogenase catalytic domain-like"/>
    <property type="match status" value="1"/>
</dbReference>
<sequence length="368" mass="39478">MAQSPSLESSLESSATSAAVPSERPDGPSVVFSFRPADLIGKIMGADAWRTLASVAAFDHDSNGGIPVVEDFHDPVHAERIAAASYIITGWGAEGLLDAAALDAMPKLRGIFAASGAADRIFADDRAKETARERGVALSNSGYLNGLPVAEYCFANILLANKSFFRAERMYHEQRGWGAWVDVQSVFANVGNYEKTVGLVCASSRIGRRLMTMLQMTRLDVLAYAIDMSADETASYGATKASLDEVMGRGDIVSLHAPDIPPLRGMIGARELGLMKDGATLLNSARGRVVDHDALIAELRTGRINAILDVTWPEPLPGDSPLWDMPNVILTPHIAGSTGSELHAMGLNVAEELARHTAGKPLKYREEY</sequence>
<evidence type="ECO:0000259" key="4">
    <source>
        <dbReference type="Pfam" id="PF02826"/>
    </source>
</evidence>
<organism evidence="5 6">
    <name type="scientific">Bifidobacterium scardovii</name>
    <dbReference type="NCBI Taxonomy" id="158787"/>
    <lineage>
        <taxon>Bacteria</taxon>
        <taxon>Bacillati</taxon>
        <taxon>Actinomycetota</taxon>
        <taxon>Actinomycetes</taxon>
        <taxon>Bifidobacteriales</taxon>
        <taxon>Bifidobacteriaceae</taxon>
        <taxon>Bifidobacterium</taxon>
    </lineage>
</organism>
<gene>
    <name evidence="5" type="ORF">BSCA_0505</name>
</gene>
<evidence type="ECO:0000256" key="1">
    <source>
        <dbReference type="ARBA" id="ARBA00023002"/>
    </source>
</evidence>
<accession>A0A087DIX4</accession>
<comment type="caution">
    <text evidence="5">The sequence shown here is derived from an EMBL/GenBank/DDBJ whole genome shotgun (WGS) entry which is preliminary data.</text>
</comment>
<dbReference type="EMBL" id="JGZO01000002">
    <property type="protein sequence ID" value="KFI95474.1"/>
    <property type="molecule type" value="Genomic_DNA"/>
</dbReference>
<keyword evidence="2" id="KW-0520">NAD</keyword>
<dbReference type="GO" id="GO:0051287">
    <property type="term" value="F:NAD binding"/>
    <property type="evidence" value="ECO:0007669"/>
    <property type="project" value="InterPro"/>
</dbReference>
<evidence type="ECO:0000256" key="2">
    <source>
        <dbReference type="ARBA" id="ARBA00023027"/>
    </source>
</evidence>
<dbReference type="Pfam" id="PF02826">
    <property type="entry name" value="2-Hacid_dh_C"/>
    <property type="match status" value="1"/>
</dbReference>
<dbReference type="eggNOG" id="COG0111">
    <property type="taxonomic scope" value="Bacteria"/>
</dbReference>
<dbReference type="PANTHER" id="PTHR10996:SF178">
    <property type="entry name" value="2-HYDROXYACID DEHYDROGENASE YGL185C-RELATED"/>
    <property type="match status" value="1"/>
</dbReference>
<evidence type="ECO:0000256" key="3">
    <source>
        <dbReference type="SAM" id="MobiDB-lite"/>
    </source>
</evidence>
<feature type="region of interest" description="Disordered" evidence="3">
    <location>
        <begin position="1"/>
        <end position="26"/>
    </location>
</feature>
<dbReference type="GeneID" id="85165456"/>
<dbReference type="InterPro" id="IPR006140">
    <property type="entry name" value="D-isomer_DH_NAD-bd"/>
</dbReference>
<reference evidence="5 6" key="1">
    <citation type="submission" date="2014-03" db="EMBL/GenBank/DDBJ databases">
        <title>Genomics of Bifidobacteria.</title>
        <authorList>
            <person name="Ventura M."/>
            <person name="Milani C."/>
            <person name="Lugli G.A."/>
        </authorList>
    </citation>
    <scope>NUCLEOTIDE SEQUENCE [LARGE SCALE GENOMIC DNA]</scope>
    <source>
        <strain evidence="5 6">LMG 21589</strain>
    </source>
</reference>
<feature type="compositionally biased region" description="Low complexity" evidence="3">
    <location>
        <begin position="1"/>
        <end position="19"/>
    </location>
</feature>
<dbReference type="PANTHER" id="PTHR10996">
    <property type="entry name" value="2-HYDROXYACID DEHYDROGENASE-RELATED"/>
    <property type="match status" value="1"/>
</dbReference>
<dbReference type="EC" id="1.1.1.95" evidence="5"/>
<evidence type="ECO:0000313" key="5">
    <source>
        <dbReference type="EMBL" id="KFI95474.1"/>
    </source>
</evidence>
<name>A0A087DIX4_9BIFI</name>
<dbReference type="GO" id="GO:0004617">
    <property type="term" value="F:phosphoglycerate dehydrogenase activity"/>
    <property type="evidence" value="ECO:0007669"/>
    <property type="project" value="UniProtKB-EC"/>
</dbReference>
<dbReference type="GO" id="GO:0016618">
    <property type="term" value="F:hydroxypyruvate reductase [NAD(P)H] activity"/>
    <property type="evidence" value="ECO:0007669"/>
    <property type="project" value="TreeGrafter"/>
</dbReference>
<feature type="domain" description="D-isomer specific 2-hydroxyacid dehydrogenase NAD-binding" evidence="4">
    <location>
        <begin position="157"/>
        <end position="335"/>
    </location>
</feature>
<protein>
    <submittedName>
        <fullName evidence="5">2-hydroxyacid dehydrogenase</fullName>
        <ecNumber evidence="5">1.1.1.95</ecNumber>
    </submittedName>
</protein>
<dbReference type="STRING" id="158787.BSCA_0505"/>
<proteinExistence type="predicted"/>
<evidence type="ECO:0000313" key="6">
    <source>
        <dbReference type="Proteomes" id="UP000029033"/>
    </source>
</evidence>
<dbReference type="GO" id="GO:0030267">
    <property type="term" value="F:glyoxylate reductase (NADPH) activity"/>
    <property type="evidence" value="ECO:0007669"/>
    <property type="project" value="TreeGrafter"/>
</dbReference>
<dbReference type="GO" id="GO:0005829">
    <property type="term" value="C:cytosol"/>
    <property type="evidence" value="ECO:0007669"/>
    <property type="project" value="TreeGrafter"/>
</dbReference>
<dbReference type="InterPro" id="IPR050223">
    <property type="entry name" value="D-isomer_2-hydroxyacid_DH"/>
</dbReference>
<dbReference type="SUPFAM" id="SSF51735">
    <property type="entry name" value="NAD(P)-binding Rossmann-fold domains"/>
    <property type="match status" value="1"/>
</dbReference>
<dbReference type="AlphaFoldDB" id="A0A087DIX4"/>
<dbReference type="Proteomes" id="UP000029033">
    <property type="component" value="Unassembled WGS sequence"/>
</dbReference>
<keyword evidence="1 5" id="KW-0560">Oxidoreductase</keyword>
<dbReference type="CDD" id="cd12167">
    <property type="entry name" value="2-Hacid_dh_8"/>
    <property type="match status" value="1"/>
</dbReference>
<dbReference type="InterPro" id="IPR036291">
    <property type="entry name" value="NAD(P)-bd_dom_sf"/>
</dbReference>
<dbReference type="RefSeq" id="WP_051923113.1">
    <property type="nucleotide sequence ID" value="NZ_CAUPKV010000001.1"/>
</dbReference>
<dbReference type="Gene3D" id="3.40.50.720">
    <property type="entry name" value="NAD(P)-binding Rossmann-like Domain"/>
    <property type="match status" value="2"/>
</dbReference>